<organism evidence="3 4">
    <name type="scientific">Henosepilachna vigintioctopunctata</name>
    <dbReference type="NCBI Taxonomy" id="420089"/>
    <lineage>
        <taxon>Eukaryota</taxon>
        <taxon>Metazoa</taxon>
        <taxon>Ecdysozoa</taxon>
        <taxon>Arthropoda</taxon>
        <taxon>Hexapoda</taxon>
        <taxon>Insecta</taxon>
        <taxon>Pterygota</taxon>
        <taxon>Neoptera</taxon>
        <taxon>Endopterygota</taxon>
        <taxon>Coleoptera</taxon>
        <taxon>Polyphaga</taxon>
        <taxon>Cucujiformia</taxon>
        <taxon>Coccinelloidea</taxon>
        <taxon>Coccinellidae</taxon>
        <taxon>Epilachninae</taxon>
        <taxon>Epilachnini</taxon>
        <taxon>Henosepilachna</taxon>
    </lineage>
</organism>
<dbReference type="GO" id="GO:0005886">
    <property type="term" value="C:plasma membrane"/>
    <property type="evidence" value="ECO:0007669"/>
    <property type="project" value="TreeGrafter"/>
</dbReference>
<feature type="transmembrane region" description="Helical" evidence="1">
    <location>
        <begin position="96"/>
        <end position="120"/>
    </location>
</feature>
<dbReference type="PANTHER" id="PTHR36692">
    <property type="entry name" value="PROTEIN SNAKESKIN"/>
    <property type="match status" value="1"/>
</dbReference>
<keyword evidence="2" id="KW-0732">Signal</keyword>
<dbReference type="InterPro" id="IPR038976">
    <property type="entry name" value="Ssk"/>
</dbReference>
<keyword evidence="1" id="KW-0812">Transmembrane</keyword>
<dbReference type="EMBL" id="JARQZJ010000091">
    <property type="protein sequence ID" value="KAK9882952.1"/>
    <property type="molecule type" value="Genomic_DNA"/>
</dbReference>
<feature type="transmembrane region" description="Helical" evidence="1">
    <location>
        <begin position="29"/>
        <end position="50"/>
    </location>
</feature>
<dbReference type="PANTHER" id="PTHR36692:SF2">
    <property type="entry name" value="GEO12064P1"/>
    <property type="match status" value="1"/>
</dbReference>
<accession>A0AAW1UR92</accession>
<gene>
    <name evidence="3" type="ORF">WA026_001169</name>
</gene>
<evidence type="ECO:0000313" key="4">
    <source>
        <dbReference type="Proteomes" id="UP001431783"/>
    </source>
</evidence>
<feature type="transmembrane region" description="Helical" evidence="1">
    <location>
        <begin position="62"/>
        <end position="84"/>
    </location>
</feature>
<evidence type="ECO:0000313" key="3">
    <source>
        <dbReference type="EMBL" id="KAK9882952.1"/>
    </source>
</evidence>
<sequence>AFCLICLFFAAEAVKITGLGSSHMNHIAIMFTAFTGFLLINLLLVLNKFLGEKMPYKTVSMYAFLGSTFFLITTILLIVCRTFLKKHYGYTSDMNLMSNLMISLSFSFLNCIIFAADAIYTFKKMEDF</sequence>
<evidence type="ECO:0000256" key="1">
    <source>
        <dbReference type="SAM" id="Phobius"/>
    </source>
</evidence>
<keyword evidence="1" id="KW-0472">Membrane</keyword>
<dbReference type="GO" id="GO:0019991">
    <property type="term" value="P:septate junction assembly"/>
    <property type="evidence" value="ECO:0007669"/>
    <property type="project" value="InterPro"/>
</dbReference>
<evidence type="ECO:0000256" key="2">
    <source>
        <dbReference type="SAM" id="SignalP"/>
    </source>
</evidence>
<comment type="caution">
    <text evidence="3">The sequence shown here is derived from an EMBL/GenBank/DDBJ whole genome shotgun (WGS) entry which is preliminary data.</text>
</comment>
<feature type="non-terminal residue" evidence="3">
    <location>
        <position position="1"/>
    </location>
</feature>
<feature type="chain" id="PRO_5043665591" description="MARVEL domain-containing protein" evidence="2">
    <location>
        <begin position="19"/>
        <end position="128"/>
    </location>
</feature>
<dbReference type="AlphaFoldDB" id="A0AAW1UR92"/>
<evidence type="ECO:0008006" key="5">
    <source>
        <dbReference type="Google" id="ProtNLM"/>
    </source>
</evidence>
<protein>
    <recommendedName>
        <fullName evidence="5">MARVEL domain-containing protein</fullName>
    </recommendedName>
</protein>
<proteinExistence type="predicted"/>
<reference evidence="3 4" key="1">
    <citation type="submission" date="2023-03" db="EMBL/GenBank/DDBJ databases">
        <title>Genome insight into feeding habits of ladybird beetles.</title>
        <authorList>
            <person name="Li H.-S."/>
            <person name="Huang Y.-H."/>
            <person name="Pang H."/>
        </authorList>
    </citation>
    <scope>NUCLEOTIDE SEQUENCE [LARGE SCALE GENOMIC DNA]</scope>
    <source>
        <strain evidence="3">SYSU_2023b</strain>
        <tissue evidence="3">Whole body</tissue>
    </source>
</reference>
<name>A0AAW1UR92_9CUCU</name>
<dbReference type="Proteomes" id="UP001431783">
    <property type="component" value="Unassembled WGS sequence"/>
</dbReference>
<keyword evidence="4" id="KW-1185">Reference proteome</keyword>
<feature type="signal peptide" evidence="2">
    <location>
        <begin position="1"/>
        <end position="18"/>
    </location>
</feature>
<keyword evidence="1" id="KW-1133">Transmembrane helix</keyword>